<gene>
    <name evidence="1" type="ORF">I603_0515</name>
</gene>
<evidence type="ECO:0000313" key="2">
    <source>
        <dbReference type="Proteomes" id="UP000092484"/>
    </source>
</evidence>
<dbReference type="Pfam" id="PF03203">
    <property type="entry name" value="MerC"/>
    <property type="match status" value="1"/>
</dbReference>
<dbReference type="GO" id="GO:0016020">
    <property type="term" value="C:membrane"/>
    <property type="evidence" value="ECO:0007669"/>
    <property type="project" value="InterPro"/>
</dbReference>
<proteinExistence type="predicted"/>
<evidence type="ECO:0008006" key="3">
    <source>
        <dbReference type="Google" id="ProtNLM"/>
    </source>
</evidence>
<organism evidence="1 2">
    <name type="scientific">Erythrobacter dokdonensis DSW-74</name>
    <dbReference type="NCBI Taxonomy" id="1300349"/>
    <lineage>
        <taxon>Bacteria</taxon>
        <taxon>Pseudomonadati</taxon>
        <taxon>Pseudomonadota</taxon>
        <taxon>Alphaproteobacteria</taxon>
        <taxon>Sphingomonadales</taxon>
        <taxon>Erythrobacteraceae</taxon>
        <taxon>Erythrobacter/Porphyrobacter group</taxon>
        <taxon>Erythrobacter</taxon>
    </lineage>
</organism>
<dbReference type="GO" id="GO:0015097">
    <property type="term" value="F:mercury ion transmembrane transporter activity"/>
    <property type="evidence" value="ECO:0007669"/>
    <property type="project" value="InterPro"/>
</dbReference>
<comment type="caution">
    <text evidence="1">The sequence shown here is derived from an EMBL/GenBank/DDBJ whole genome shotgun (WGS) entry which is preliminary data.</text>
</comment>
<dbReference type="EMBL" id="LZYB01000001">
    <property type="protein sequence ID" value="OBV12384.1"/>
    <property type="molecule type" value="Genomic_DNA"/>
</dbReference>
<reference evidence="1 2" key="1">
    <citation type="submission" date="2016-06" db="EMBL/GenBank/DDBJ databases">
        <title>Genome sequence of Porphyrobacter dokdonensis DSW-74.</title>
        <authorList>
            <person name="Kim J.F."/>
            <person name="Song J.Y."/>
        </authorList>
    </citation>
    <scope>NUCLEOTIDE SEQUENCE [LARGE SCALE GENOMIC DNA]</scope>
    <source>
        <strain evidence="1 2">DSW-74</strain>
    </source>
</reference>
<sequence>MAVLPSAIRTEAPWHRFGMGLSLLCLVHCFALPWLLARLPAVALAALPEALR</sequence>
<accession>A0A1A7BIT6</accession>
<evidence type="ECO:0000313" key="1">
    <source>
        <dbReference type="EMBL" id="OBV12384.1"/>
    </source>
</evidence>
<keyword evidence="2" id="KW-1185">Reference proteome</keyword>
<dbReference type="Proteomes" id="UP000092484">
    <property type="component" value="Unassembled WGS sequence"/>
</dbReference>
<dbReference type="RefSeq" id="WP_084439777.1">
    <property type="nucleotide sequence ID" value="NZ_LZYB01000001.1"/>
</dbReference>
<dbReference type="AlphaFoldDB" id="A0A1A7BIT6"/>
<name>A0A1A7BIT6_9SPHN</name>
<dbReference type="InterPro" id="IPR004891">
    <property type="entry name" value="Mercury-R_MerC"/>
</dbReference>
<protein>
    <recommendedName>
        <fullName evidence="3">MerC domain-containing protein</fullName>
    </recommendedName>
</protein>